<dbReference type="AlphaFoldDB" id="A0A6H0ZI48"/>
<dbReference type="EMBL" id="CP050896">
    <property type="protein sequence ID" value="QIX19813.1"/>
    <property type="molecule type" value="Genomic_DNA"/>
</dbReference>
<gene>
    <name evidence="1" type="ORF">FOB41_01190</name>
</gene>
<dbReference type="RefSeq" id="WP_136883771.1">
    <property type="nucleotide sequence ID" value="NZ_CP050896.1"/>
</dbReference>
<protein>
    <submittedName>
        <fullName evidence="1">Uncharacterized protein</fullName>
    </submittedName>
</protein>
<proteinExistence type="predicted"/>
<organism evidence="1 2">
    <name type="scientific">Agrobacterium pusense</name>
    <dbReference type="NCBI Taxonomy" id="648995"/>
    <lineage>
        <taxon>Bacteria</taxon>
        <taxon>Pseudomonadati</taxon>
        <taxon>Pseudomonadota</taxon>
        <taxon>Alphaproteobacteria</taxon>
        <taxon>Hyphomicrobiales</taxon>
        <taxon>Rhizobiaceae</taxon>
        <taxon>Rhizobium/Agrobacterium group</taxon>
        <taxon>Agrobacterium</taxon>
    </lineage>
</organism>
<reference evidence="1 2" key="1">
    <citation type="submission" date="2020-04" db="EMBL/GenBank/DDBJ databases">
        <title>FDA dAtabase for Regulatory Grade micrObial Sequences (FDA-ARGOS): Supporting development and validation of Infectious Disease Dx tests.</title>
        <authorList>
            <person name="Sciortino C."/>
            <person name="Tallon L."/>
            <person name="Sadzewicz L."/>
            <person name="Vavikolanu K."/>
            <person name="Mehta A."/>
            <person name="Aluvathingal J."/>
            <person name="Nadendla S."/>
            <person name="Nandy P."/>
            <person name="Geyer C."/>
            <person name="Yan Y."/>
            <person name="Sichtig H."/>
        </authorList>
    </citation>
    <scope>NUCLEOTIDE SEQUENCE [LARGE SCALE GENOMIC DNA]</scope>
    <source>
        <strain evidence="1 2">FDAARGOS_633</strain>
    </source>
</reference>
<evidence type="ECO:0000313" key="1">
    <source>
        <dbReference type="EMBL" id="QIX19813.1"/>
    </source>
</evidence>
<name>A0A6H0ZI48_9HYPH</name>
<evidence type="ECO:0000313" key="2">
    <source>
        <dbReference type="Proteomes" id="UP000500870"/>
    </source>
</evidence>
<sequence>MTNVITLPGRKNASADQMRAPVDLNTLLRLRDSLATLTTSLQRELVFLTKAAEAAEGVTDRK</sequence>
<dbReference type="Proteomes" id="UP000500870">
    <property type="component" value="Chromosome 2"/>
</dbReference>
<accession>A0A6H0ZI48</accession>